<feature type="compositionally biased region" description="Low complexity" evidence="2">
    <location>
        <begin position="425"/>
        <end position="435"/>
    </location>
</feature>
<dbReference type="Proteomes" id="UP000283210">
    <property type="component" value="Chromosome 8"/>
</dbReference>
<reference evidence="4 5" key="2">
    <citation type="submission" date="2019-01" db="EMBL/GenBank/DDBJ databases">
        <title>A chromosome length genome reference of the Java medaka (oryzias javanicus).</title>
        <authorList>
            <person name="Herpin A."/>
            <person name="Takehana Y."/>
            <person name="Naruse K."/>
            <person name="Ansai S."/>
            <person name="Kawaguchi M."/>
        </authorList>
    </citation>
    <scope>NUCLEOTIDE SEQUENCE [LARGE SCALE GENOMIC DNA]</scope>
    <source>
        <strain evidence="4">RS831</strain>
        <tissue evidence="4">Whole body</tissue>
    </source>
</reference>
<proteinExistence type="predicted"/>
<dbReference type="InterPro" id="IPR047165">
    <property type="entry name" value="RHG17/44/SH3BP1-like"/>
</dbReference>
<name>A0A3S2MYB7_ORYJA</name>
<gene>
    <name evidence="4" type="ORF">OJAV_G00079480</name>
</gene>
<dbReference type="InterPro" id="IPR000198">
    <property type="entry name" value="RhoGAP_dom"/>
</dbReference>
<dbReference type="OrthoDB" id="19923at2759"/>
<dbReference type="SUPFAM" id="SSF48350">
    <property type="entry name" value="GTPase activation domain, GAP"/>
    <property type="match status" value="1"/>
</dbReference>
<dbReference type="GO" id="GO:0014069">
    <property type="term" value="C:postsynaptic density"/>
    <property type="evidence" value="ECO:0007669"/>
    <property type="project" value="TreeGrafter"/>
</dbReference>
<evidence type="ECO:0000313" key="5">
    <source>
        <dbReference type="Proteomes" id="UP000283210"/>
    </source>
</evidence>
<sequence length="475" mass="50653">MTPGNMAIVLGPNLLWTHTEPNMTEMMTTVSLQIVGIVEPIIQHADWFFPGEIEFNLTGSYGSPIHTNHNSNYSSMPSPDMEQSDRKQQHDQSRRPLSVATDNMMLEFYKKDGIRKIQSMGVRVMDTTWVSRKGSSTLTRKPSSTPPGMQGPGSPADTLIPEQPGELTISPSATPPPAERLCSDNMSPNRLDTSHAHPPCGEDRPPPPYPSSACHSGPHHFYPKPPPCARPVAPGPESQPPASPPPPLRWSGFTPPAPPPSSSSSSSSSSLDINSNPKPSCLHFTKHTAPGEVPHGPPPDTNASPLYVKTPLVLTRHDQTLGNPPSLPSSVPPPPPWAACPCARERGPPRLTSTLKSKELSPVIGHKPIQVPGPVVPPSCSPQSSSQSPHSTEHSPHSLRKGSKKLAPAPPKVPYGQPGGMSDQSTSQPSPVSLSPTPPSTPSPYGLVCPPGQVPPPPLGRLHSGPPTPFRLRRL</sequence>
<dbReference type="GO" id="GO:0043197">
    <property type="term" value="C:dendritic spine"/>
    <property type="evidence" value="ECO:0007669"/>
    <property type="project" value="TreeGrafter"/>
</dbReference>
<evidence type="ECO:0000259" key="3">
    <source>
        <dbReference type="PROSITE" id="PS50238"/>
    </source>
</evidence>
<feature type="region of interest" description="Disordered" evidence="2">
    <location>
        <begin position="133"/>
        <end position="475"/>
    </location>
</feature>
<dbReference type="GO" id="GO:0048786">
    <property type="term" value="C:presynaptic active zone"/>
    <property type="evidence" value="ECO:0007669"/>
    <property type="project" value="TreeGrafter"/>
</dbReference>
<dbReference type="GO" id="GO:0035021">
    <property type="term" value="P:negative regulation of Rac protein signal transduction"/>
    <property type="evidence" value="ECO:0007669"/>
    <property type="project" value="TreeGrafter"/>
</dbReference>
<dbReference type="Gene3D" id="1.10.555.10">
    <property type="entry name" value="Rho GTPase activation protein"/>
    <property type="match status" value="1"/>
</dbReference>
<accession>A0A3S2MYB7</accession>
<dbReference type="AlphaFoldDB" id="A0A3S2MYB7"/>
<organism evidence="4 5">
    <name type="scientific">Oryzias javanicus</name>
    <name type="common">Javanese ricefish</name>
    <name type="synonym">Aplocheilus javanicus</name>
    <dbReference type="NCBI Taxonomy" id="123683"/>
    <lineage>
        <taxon>Eukaryota</taxon>
        <taxon>Metazoa</taxon>
        <taxon>Chordata</taxon>
        <taxon>Craniata</taxon>
        <taxon>Vertebrata</taxon>
        <taxon>Euteleostomi</taxon>
        <taxon>Actinopterygii</taxon>
        <taxon>Neopterygii</taxon>
        <taxon>Teleostei</taxon>
        <taxon>Neoteleostei</taxon>
        <taxon>Acanthomorphata</taxon>
        <taxon>Ovalentaria</taxon>
        <taxon>Atherinomorphae</taxon>
        <taxon>Beloniformes</taxon>
        <taxon>Adrianichthyidae</taxon>
        <taxon>Oryziinae</taxon>
        <taxon>Oryzias</taxon>
    </lineage>
</organism>
<dbReference type="GO" id="GO:0098886">
    <property type="term" value="P:modification of dendritic spine"/>
    <property type="evidence" value="ECO:0007669"/>
    <property type="project" value="TreeGrafter"/>
</dbReference>
<feature type="compositionally biased region" description="Basic and acidic residues" evidence="2">
    <location>
        <begin position="192"/>
        <end position="205"/>
    </location>
</feature>
<keyword evidence="1" id="KW-0343">GTPase activation</keyword>
<feature type="compositionally biased region" description="Basic and acidic residues" evidence="2">
    <location>
        <begin position="83"/>
        <end position="94"/>
    </location>
</feature>
<feature type="compositionally biased region" description="Polar residues" evidence="2">
    <location>
        <begin position="133"/>
        <end position="147"/>
    </location>
</feature>
<feature type="compositionally biased region" description="Polar residues" evidence="2">
    <location>
        <begin position="68"/>
        <end position="77"/>
    </location>
</feature>
<evidence type="ECO:0000313" key="4">
    <source>
        <dbReference type="EMBL" id="RVE69601.1"/>
    </source>
</evidence>
<evidence type="ECO:0000256" key="2">
    <source>
        <dbReference type="SAM" id="MobiDB-lite"/>
    </source>
</evidence>
<protein>
    <recommendedName>
        <fullName evidence="3">Rho-GAP domain-containing protein</fullName>
    </recommendedName>
</protein>
<evidence type="ECO:0000256" key="1">
    <source>
        <dbReference type="ARBA" id="ARBA00022468"/>
    </source>
</evidence>
<dbReference type="GO" id="GO:0098887">
    <property type="term" value="P:neurotransmitter receptor transport, endosome to postsynaptic membrane"/>
    <property type="evidence" value="ECO:0007669"/>
    <property type="project" value="TreeGrafter"/>
</dbReference>
<dbReference type="InterPro" id="IPR008936">
    <property type="entry name" value="Rho_GTPase_activation_prot"/>
</dbReference>
<feature type="compositionally biased region" description="Pro residues" evidence="2">
    <location>
        <begin position="325"/>
        <end position="338"/>
    </location>
</feature>
<feature type="domain" description="Rho-GAP" evidence="3">
    <location>
        <begin position="1"/>
        <end position="49"/>
    </location>
</feature>
<keyword evidence="5" id="KW-1185">Reference proteome</keyword>
<reference evidence="4 5" key="1">
    <citation type="submission" date="2018-11" db="EMBL/GenBank/DDBJ databases">
        <authorList>
            <person name="Lopez-Roques C."/>
            <person name="Donnadieu C."/>
            <person name="Bouchez O."/>
            <person name="Klopp C."/>
            <person name="Cabau C."/>
            <person name="Zahm M."/>
        </authorList>
    </citation>
    <scope>NUCLEOTIDE SEQUENCE [LARGE SCALE GENOMIC DNA]</scope>
    <source>
        <strain evidence="4">RS831</strain>
        <tissue evidence="4">Whole body</tissue>
    </source>
</reference>
<dbReference type="PROSITE" id="PS50238">
    <property type="entry name" value="RHOGAP"/>
    <property type="match status" value="1"/>
</dbReference>
<dbReference type="GO" id="GO:0032956">
    <property type="term" value="P:regulation of actin cytoskeleton organization"/>
    <property type="evidence" value="ECO:0007669"/>
    <property type="project" value="TreeGrafter"/>
</dbReference>
<dbReference type="PANTHER" id="PTHR14130">
    <property type="entry name" value="3BP-1 RELATED RHOGAP"/>
    <property type="match status" value="1"/>
</dbReference>
<dbReference type="EMBL" id="CM012444">
    <property type="protein sequence ID" value="RVE69601.1"/>
    <property type="molecule type" value="Genomic_DNA"/>
</dbReference>
<dbReference type="GO" id="GO:0005096">
    <property type="term" value="F:GTPase activator activity"/>
    <property type="evidence" value="ECO:0007669"/>
    <property type="project" value="UniProtKB-KW"/>
</dbReference>
<dbReference type="GO" id="GO:0061001">
    <property type="term" value="P:regulation of dendritic spine morphogenesis"/>
    <property type="evidence" value="ECO:0007669"/>
    <property type="project" value="TreeGrafter"/>
</dbReference>
<dbReference type="PANTHER" id="PTHR14130:SF13">
    <property type="entry name" value="RHO GTPASE-ACTIVATING PROTEIN 44"/>
    <property type="match status" value="1"/>
</dbReference>
<feature type="compositionally biased region" description="Pro residues" evidence="2">
    <location>
        <begin position="223"/>
        <end position="248"/>
    </location>
</feature>
<feature type="region of interest" description="Disordered" evidence="2">
    <location>
        <begin position="68"/>
        <end position="99"/>
    </location>
</feature>
<dbReference type="GO" id="GO:0031256">
    <property type="term" value="C:leading edge membrane"/>
    <property type="evidence" value="ECO:0007669"/>
    <property type="project" value="TreeGrafter"/>
</dbReference>
<feature type="compositionally biased region" description="Low complexity" evidence="2">
    <location>
        <begin position="381"/>
        <end position="390"/>
    </location>
</feature>
<dbReference type="GO" id="GO:0007165">
    <property type="term" value="P:signal transduction"/>
    <property type="evidence" value="ECO:0007669"/>
    <property type="project" value="InterPro"/>
</dbReference>